<feature type="DNA-binding region" description="H-T-H motif" evidence="2">
    <location>
        <begin position="30"/>
        <end position="49"/>
    </location>
</feature>
<organism evidence="4 5">
    <name type="scientific">Streptomyces maoxianensis</name>
    <dbReference type="NCBI Taxonomy" id="1459942"/>
    <lineage>
        <taxon>Bacteria</taxon>
        <taxon>Bacillati</taxon>
        <taxon>Actinomycetota</taxon>
        <taxon>Actinomycetes</taxon>
        <taxon>Kitasatosporales</taxon>
        <taxon>Streptomycetaceae</taxon>
        <taxon>Streptomyces</taxon>
    </lineage>
</organism>
<feature type="domain" description="HTH tetR-type" evidence="3">
    <location>
        <begin position="7"/>
        <end position="67"/>
    </location>
</feature>
<dbReference type="Pfam" id="PF17926">
    <property type="entry name" value="TetR_C_21"/>
    <property type="match status" value="1"/>
</dbReference>
<dbReference type="SUPFAM" id="SSF48498">
    <property type="entry name" value="Tetracyclin repressor-like, C-terminal domain"/>
    <property type="match status" value="1"/>
</dbReference>
<gene>
    <name evidence="4" type="ORF">ACFO9E_01635</name>
</gene>
<dbReference type="EMBL" id="JBHSFE010000003">
    <property type="protein sequence ID" value="MFC4606531.1"/>
    <property type="molecule type" value="Genomic_DNA"/>
</dbReference>
<dbReference type="PANTHER" id="PTHR30328:SF54">
    <property type="entry name" value="HTH-TYPE TRANSCRIPTIONAL REPRESSOR SCO4008"/>
    <property type="match status" value="1"/>
</dbReference>
<dbReference type="InterPro" id="IPR050109">
    <property type="entry name" value="HTH-type_TetR-like_transc_reg"/>
</dbReference>
<evidence type="ECO:0000313" key="4">
    <source>
        <dbReference type="EMBL" id="MFC4606531.1"/>
    </source>
</evidence>
<dbReference type="InterPro" id="IPR001647">
    <property type="entry name" value="HTH_TetR"/>
</dbReference>
<keyword evidence="5" id="KW-1185">Reference proteome</keyword>
<dbReference type="SUPFAM" id="SSF46689">
    <property type="entry name" value="Homeodomain-like"/>
    <property type="match status" value="1"/>
</dbReference>
<dbReference type="InterPro" id="IPR009057">
    <property type="entry name" value="Homeodomain-like_sf"/>
</dbReference>
<dbReference type="PANTHER" id="PTHR30328">
    <property type="entry name" value="TRANSCRIPTIONAL REPRESSOR"/>
    <property type="match status" value="1"/>
</dbReference>
<dbReference type="Gene3D" id="1.10.357.10">
    <property type="entry name" value="Tetracycline Repressor, domain 2"/>
    <property type="match status" value="1"/>
</dbReference>
<sequence>MMARDVALTRGKLLAAARAEFIAHGIAGSRVDRIAASAGVNKERIYGHFGSKEKLFQAAIAEAMGELAALVSPQDGSLPAFVGRIVDFHRRDPSFLRLLMWEALHYGAEPQDVTHSRQEWYTRQVQQLADSTGRSTSEAGLLLFSLIGLGAWPTAVPFTTFLDAPADDDGTWEEQLRAFIVDFVERATRE</sequence>
<evidence type="ECO:0000256" key="1">
    <source>
        <dbReference type="ARBA" id="ARBA00023125"/>
    </source>
</evidence>
<comment type="caution">
    <text evidence="4">The sequence shown here is derived from an EMBL/GenBank/DDBJ whole genome shotgun (WGS) entry which is preliminary data.</text>
</comment>
<dbReference type="InterPro" id="IPR041467">
    <property type="entry name" value="Sco4008_C"/>
</dbReference>
<dbReference type="Pfam" id="PF00440">
    <property type="entry name" value="TetR_N"/>
    <property type="match status" value="1"/>
</dbReference>
<evidence type="ECO:0000259" key="3">
    <source>
        <dbReference type="PROSITE" id="PS50977"/>
    </source>
</evidence>
<dbReference type="PRINTS" id="PR00455">
    <property type="entry name" value="HTHTETR"/>
</dbReference>
<reference evidence="5" key="1">
    <citation type="journal article" date="2019" name="Int. J. Syst. Evol. Microbiol.">
        <title>The Global Catalogue of Microorganisms (GCM) 10K type strain sequencing project: providing services to taxonomists for standard genome sequencing and annotation.</title>
        <authorList>
            <consortium name="The Broad Institute Genomics Platform"/>
            <consortium name="The Broad Institute Genome Sequencing Center for Infectious Disease"/>
            <person name="Wu L."/>
            <person name="Ma J."/>
        </authorList>
    </citation>
    <scope>NUCLEOTIDE SEQUENCE [LARGE SCALE GENOMIC DNA]</scope>
    <source>
        <strain evidence="5">CGMCC 4.7139</strain>
    </source>
</reference>
<name>A0ABV9FWY5_9ACTN</name>
<dbReference type="RefSeq" id="WP_381190834.1">
    <property type="nucleotide sequence ID" value="NZ_JBHSFE010000003.1"/>
</dbReference>
<evidence type="ECO:0000256" key="2">
    <source>
        <dbReference type="PROSITE-ProRule" id="PRU00335"/>
    </source>
</evidence>
<keyword evidence="1 2" id="KW-0238">DNA-binding</keyword>
<accession>A0ABV9FWY5</accession>
<proteinExistence type="predicted"/>
<dbReference type="PROSITE" id="PS50977">
    <property type="entry name" value="HTH_TETR_2"/>
    <property type="match status" value="1"/>
</dbReference>
<protein>
    <submittedName>
        <fullName evidence="4">TetR/AcrR family transcriptional regulator</fullName>
    </submittedName>
</protein>
<evidence type="ECO:0000313" key="5">
    <source>
        <dbReference type="Proteomes" id="UP001595993"/>
    </source>
</evidence>
<dbReference type="Proteomes" id="UP001595993">
    <property type="component" value="Unassembled WGS sequence"/>
</dbReference>
<dbReference type="InterPro" id="IPR036271">
    <property type="entry name" value="Tet_transcr_reg_TetR-rel_C_sf"/>
</dbReference>